<sequence length="108" mass="12287">MNISSLAKSGSNSLNLKRKDIQIDENPGTAKKYKLTIREKSKSSASELSYSATERIQKWKERKIKRSSQSPKHKAIYKTSCTIHTMKQEVLNTLESSHSQSLSELRMS</sequence>
<evidence type="ECO:0000313" key="3">
    <source>
        <dbReference type="Proteomes" id="UP000765509"/>
    </source>
</evidence>
<evidence type="ECO:0000256" key="1">
    <source>
        <dbReference type="SAM" id="MobiDB-lite"/>
    </source>
</evidence>
<comment type="caution">
    <text evidence="2">The sequence shown here is derived from an EMBL/GenBank/DDBJ whole genome shotgun (WGS) entry which is preliminary data.</text>
</comment>
<gene>
    <name evidence="2" type="ORF">O181_095243</name>
</gene>
<feature type="compositionally biased region" description="Polar residues" evidence="1">
    <location>
        <begin position="1"/>
        <end position="15"/>
    </location>
</feature>
<organism evidence="2 3">
    <name type="scientific">Austropuccinia psidii MF-1</name>
    <dbReference type="NCBI Taxonomy" id="1389203"/>
    <lineage>
        <taxon>Eukaryota</taxon>
        <taxon>Fungi</taxon>
        <taxon>Dikarya</taxon>
        <taxon>Basidiomycota</taxon>
        <taxon>Pucciniomycotina</taxon>
        <taxon>Pucciniomycetes</taxon>
        <taxon>Pucciniales</taxon>
        <taxon>Sphaerophragmiaceae</taxon>
        <taxon>Austropuccinia</taxon>
    </lineage>
</organism>
<reference evidence="2" key="1">
    <citation type="submission" date="2021-03" db="EMBL/GenBank/DDBJ databases">
        <title>Draft genome sequence of rust myrtle Austropuccinia psidii MF-1, a brazilian biotype.</title>
        <authorList>
            <person name="Quecine M.C."/>
            <person name="Pachon D.M.R."/>
            <person name="Bonatelli M.L."/>
            <person name="Correr F.H."/>
            <person name="Franceschini L.M."/>
            <person name="Leite T.F."/>
            <person name="Margarido G.R.A."/>
            <person name="Almeida C.A."/>
            <person name="Ferrarezi J.A."/>
            <person name="Labate C.A."/>
        </authorList>
    </citation>
    <scope>NUCLEOTIDE SEQUENCE</scope>
    <source>
        <strain evidence="2">MF-1</strain>
    </source>
</reference>
<keyword evidence="3" id="KW-1185">Reference proteome</keyword>
<accession>A0A9Q3PB03</accession>
<dbReference type="Proteomes" id="UP000765509">
    <property type="component" value="Unassembled WGS sequence"/>
</dbReference>
<evidence type="ECO:0000313" key="2">
    <source>
        <dbReference type="EMBL" id="MBW0555528.1"/>
    </source>
</evidence>
<name>A0A9Q3PB03_9BASI</name>
<dbReference type="AlphaFoldDB" id="A0A9Q3PB03"/>
<protein>
    <submittedName>
        <fullName evidence="2">Uncharacterized protein</fullName>
    </submittedName>
</protein>
<feature type="region of interest" description="Disordered" evidence="1">
    <location>
        <begin position="1"/>
        <end position="20"/>
    </location>
</feature>
<dbReference type="EMBL" id="AVOT02062544">
    <property type="protein sequence ID" value="MBW0555528.1"/>
    <property type="molecule type" value="Genomic_DNA"/>
</dbReference>
<proteinExistence type="predicted"/>